<name>A0A2A2WTJ7_9ACTN</name>
<dbReference type="RefSeq" id="WP_095717015.1">
    <property type="nucleotide sequence ID" value="NZ_NTGA01000004.1"/>
</dbReference>
<dbReference type="InterPro" id="IPR005110">
    <property type="entry name" value="MoeA_linker/N"/>
</dbReference>
<dbReference type="InterPro" id="IPR001453">
    <property type="entry name" value="MoaB/Mog_dom"/>
</dbReference>
<dbReference type="Gene3D" id="2.170.190.11">
    <property type="entry name" value="Molybdopterin biosynthesis moea protein, domain 3"/>
    <property type="match status" value="1"/>
</dbReference>
<sequence>MTDSVGAIVLAGGRGSRLGGADKSGITIAGRPMLETVVGAVAAVAGPVVTVGPGGDTREEPAFSGPVAGIAAGLAALADRVDLVVVVACDLPDLDAETLRRLVAALGRPPADSTGRTATDSTGRPAAALAVDTGGRDQYLLAAWHRRALAARLEALGRSGGLAGRPVRALYDDEVVTRVTVGAPARDVDTWAEVAASGPIALAHVRAVLRAGLTPLPTTARPPLEAAGAVLAAPLVAADPMPREPVSAMDGYALACEGPWRLTGRARRAGDDSPAGLVAGTAAPIATGALVPAGSDRVLRHELVEVTRDGSGPAVVTALPRAAGQNDLRPAGEDWAAGHELADAGATLDPALTSAALSAGLTSVTVRGPVRAVVVTTGDEILPAHTPSPLPPGRIRDTVGPLLVEVLGRAGLACSGPPGHCPDTAEAMDAVLTGRAGSATSDADVVVLVGATGRGVADHLRPALDRAGATIVLDGVRVRPGGSQLVAALPDGRVLLGLPGNPLAAVSAAATTGRALVDALTGRSRPEVLVPVPGLDRAAAPGRTRILPARPDGAGGWSLSARVRTAHLADLAGAPALAVVPEGAASGDLVEIIDWI</sequence>
<accession>A0A2A2WTJ7</accession>
<keyword evidence="5" id="KW-0479">Metal-binding</keyword>
<evidence type="ECO:0000256" key="4">
    <source>
        <dbReference type="ARBA" id="ARBA00047317"/>
    </source>
</evidence>
<dbReference type="PANTHER" id="PTHR10192">
    <property type="entry name" value="MOLYBDOPTERIN BIOSYNTHESIS PROTEIN"/>
    <property type="match status" value="1"/>
</dbReference>
<evidence type="ECO:0000256" key="2">
    <source>
        <dbReference type="ARBA" id="ARBA00010763"/>
    </source>
</evidence>
<dbReference type="Gene3D" id="2.40.340.10">
    <property type="entry name" value="MoeA, C-terminal, domain IV"/>
    <property type="match status" value="1"/>
</dbReference>
<comment type="function">
    <text evidence="1 5">Catalyzes the insertion of molybdate into adenylated molybdopterin with the concomitant release of AMP.</text>
</comment>
<dbReference type="GO" id="GO:0005829">
    <property type="term" value="C:cytosol"/>
    <property type="evidence" value="ECO:0007669"/>
    <property type="project" value="TreeGrafter"/>
</dbReference>
<dbReference type="Pfam" id="PF03453">
    <property type="entry name" value="MoeA_N"/>
    <property type="match status" value="1"/>
</dbReference>
<protein>
    <recommendedName>
        <fullName evidence="5">Molybdopterin molybdenumtransferase</fullName>
        <ecNumber evidence="5">2.10.1.1</ecNumber>
    </recommendedName>
</protein>
<dbReference type="OrthoDB" id="3196725at2"/>
<keyword evidence="5" id="KW-0460">Magnesium</keyword>
<comment type="cofactor">
    <cofactor evidence="5">
        <name>Mg(2+)</name>
        <dbReference type="ChEBI" id="CHEBI:18420"/>
    </cofactor>
</comment>
<evidence type="ECO:0000256" key="3">
    <source>
        <dbReference type="ARBA" id="ARBA00022505"/>
    </source>
</evidence>
<dbReference type="SUPFAM" id="SSF63882">
    <property type="entry name" value="MoeA N-terminal region -like"/>
    <property type="match status" value="1"/>
</dbReference>
<dbReference type="SUPFAM" id="SSF53448">
    <property type="entry name" value="Nucleotide-diphospho-sugar transferases"/>
    <property type="match status" value="1"/>
</dbReference>
<dbReference type="Proteomes" id="UP000218810">
    <property type="component" value="Unassembled WGS sequence"/>
</dbReference>
<dbReference type="GO" id="GO:0061599">
    <property type="term" value="F:molybdopterin molybdotransferase activity"/>
    <property type="evidence" value="ECO:0007669"/>
    <property type="project" value="UniProtKB-UniRule"/>
</dbReference>
<dbReference type="Gene3D" id="3.90.550.10">
    <property type="entry name" value="Spore Coat Polysaccharide Biosynthesis Protein SpsA, Chain A"/>
    <property type="match status" value="1"/>
</dbReference>
<evidence type="ECO:0000313" key="7">
    <source>
        <dbReference type="EMBL" id="PAY24542.1"/>
    </source>
</evidence>
<dbReference type="InterPro" id="IPR025877">
    <property type="entry name" value="MobA-like_NTP_Trfase"/>
</dbReference>
<dbReference type="Pfam" id="PF12804">
    <property type="entry name" value="NTP_transf_3"/>
    <property type="match status" value="1"/>
</dbReference>
<keyword evidence="5" id="KW-0808">Transferase</keyword>
<dbReference type="InterPro" id="IPR036135">
    <property type="entry name" value="MoeA_linker/N_sf"/>
</dbReference>
<reference evidence="8" key="1">
    <citation type="submission" date="2017-09" db="EMBL/GenBank/DDBJ databases">
        <authorList>
            <person name="Zhang Y."/>
            <person name="Huang X."/>
            <person name="Liu J."/>
            <person name="Lu L."/>
            <person name="Peng K."/>
        </authorList>
    </citation>
    <scope>NUCLEOTIDE SEQUENCE [LARGE SCALE GENOMIC DNA]</scope>
    <source>
        <strain evidence="8">S-XJ-1</strain>
    </source>
</reference>
<dbReference type="EC" id="2.10.1.1" evidence="5"/>
<dbReference type="InterPro" id="IPR036425">
    <property type="entry name" value="MoaB/Mog-like_dom_sf"/>
</dbReference>
<comment type="catalytic activity">
    <reaction evidence="4">
        <text>adenylyl-molybdopterin + molybdate = Mo-molybdopterin + AMP + H(+)</text>
        <dbReference type="Rhea" id="RHEA:35047"/>
        <dbReference type="ChEBI" id="CHEBI:15378"/>
        <dbReference type="ChEBI" id="CHEBI:36264"/>
        <dbReference type="ChEBI" id="CHEBI:62727"/>
        <dbReference type="ChEBI" id="CHEBI:71302"/>
        <dbReference type="ChEBI" id="CHEBI:456215"/>
        <dbReference type="EC" id="2.10.1.1"/>
    </reaction>
</comment>
<dbReference type="SUPFAM" id="SSF53218">
    <property type="entry name" value="Molybdenum cofactor biosynthesis proteins"/>
    <property type="match status" value="1"/>
</dbReference>
<evidence type="ECO:0000313" key="8">
    <source>
        <dbReference type="Proteomes" id="UP000218810"/>
    </source>
</evidence>
<dbReference type="GO" id="GO:0046872">
    <property type="term" value="F:metal ion binding"/>
    <property type="evidence" value="ECO:0007669"/>
    <property type="project" value="UniProtKB-UniRule"/>
</dbReference>
<dbReference type="Pfam" id="PF00994">
    <property type="entry name" value="MoCF_biosynth"/>
    <property type="match status" value="1"/>
</dbReference>
<dbReference type="EMBL" id="NTGA01000004">
    <property type="protein sequence ID" value="PAY24542.1"/>
    <property type="molecule type" value="Genomic_DNA"/>
</dbReference>
<comment type="pathway">
    <text evidence="5">Cofactor biosynthesis; molybdopterin biosynthesis.</text>
</comment>
<dbReference type="InterPro" id="IPR029044">
    <property type="entry name" value="Nucleotide-diphossugar_trans"/>
</dbReference>
<keyword evidence="3 5" id="KW-0500">Molybdenum</keyword>
<organism evidence="7 8">
    <name type="scientific">Dietzia natronolimnaea</name>
    <dbReference type="NCBI Taxonomy" id="161920"/>
    <lineage>
        <taxon>Bacteria</taxon>
        <taxon>Bacillati</taxon>
        <taxon>Actinomycetota</taxon>
        <taxon>Actinomycetes</taxon>
        <taxon>Mycobacteriales</taxon>
        <taxon>Dietziaceae</taxon>
        <taxon>Dietzia</taxon>
    </lineage>
</organism>
<dbReference type="SMART" id="SM00852">
    <property type="entry name" value="MoCF_biosynth"/>
    <property type="match status" value="1"/>
</dbReference>
<dbReference type="Gene3D" id="3.90.105.10">
    <property type="entry name" value="Molybdopterin biosynthesis moea protein, domain 2"/>
    <property type="match status" value="1"/>
</dbReference>
<comment type="similarity">
    <text evidence="2 5">Belongs to the MoeA family.</text>
</comment>
<dbReference type="InterPro" id="IPR036688">
    <property type="entry name" value="MoeA_C_domain_IV_sf"/>
</dbReference>
<dbReference type="PANTHER" id="PTHR10192:SF5">
    <property type="entry name" value="GEPHYRIN"/>
    <property type="match status" value="1"/>
</dbReference>
<dbReference type="GO" id="GO:0006777">
    <property type="term" value="P:Mo-molybdopterin cofactor biosynthetic process"/>
    <property type="evidence" value="ECO:0007669"/>
    <property type="project" value="UniProtKB-UniRule"/>
</dbReference>
<evidence type="ECO:0000256" key="5">
    <source>
        <dbReference type="RuleBase" id="RU365090"/>
    </source>
</evidence>
<keyword evidence="8" id="KW-1185">Reference proteome</keyword>
<dbReference type="AlphaFoldDB" id="A0A2A2WTJ7"/>
<dbReference type="InterPro" id="IPR038987">
    <property type="entry name" value="MoeA-like"/>
</dbReference>
<comment type="caution">
    <text evidence="7">The sequence shown here is derived from an EMBL/GenBank/DDBJ whole genome shotgun (WGS) entry which is preliminary data.</text>
</comment>
<gene>
    <name evidence="7" type="ORF">CEY15_01695</name>
</gene>
<evidence type="ECO:0000259" key="6">
    <source>
        <dbReference type="SMART" id="SM00852"/>
    </source>
</evidence>
<dbReference type="Gene3D" id="3.40.980.10">
    <property type="entry name" value="MoaB/Mog-like domain"/>
    <property type="match status" value="1"/>
</dbReference>
<evidence type="ECO:0000256" key="1">
    <source>
        <dbReference type="ARBA" id="ARBA00002901"/>
    </source>
</evidence>
<keyword evidence="5" id="KW-0501">Molybdenum cofactor biosynthesis</keyword>
<proteinExistence type="inferred from homology"/>
<feature type="domain" description="MoaB/Mog" evidence="6">
    <location>
        <begin position="373"/>
        <end position="519"/>
    </location>
</feature>
<dbReference type="GO" id="GO:0016779">
    <property type="term" value="F:nucleotidyltransferase activity"/>
    <property type="evidence" value="ECO:0007669"/>
    <property type="project" value="UniProtKB-ARBA"/>
</dbReference>
<dbReference type="UniPathway" id="UPA00344"/>